<evidence type="ECO:0000256" key="3">
    <source>
        <dbReference type="ARBA" id="ARBA00023125"/>
    </source>
</evidence>
<comment type="subcellular location">
    <subcellularLocation>
        <location evidence="1">Nucleus</location>
    </subcellularLocation>
</comment>
<dbReference type="GO" id="GO:0000976">
    <property type="term" value="F:transcription cis-regulatory region binding"/>
    <property type="evidence" value="ECO:0007669"/>
    <property type="project" value="TreeGrafter"/>
</dbReference>
<protein>
    <recommendedName>
        <fullName evidence="8">Transcription factor domain-containing protein</fullName>
    </recommendedName>
</protein>
<dbReference type="PANTHER" id="PTHR31845">
    <property type="entry name" value="FINGER DOMAIN PROTEIN, PUTATIVE-RELATED"/>
    <property type="match status" value="1"/>
</dbReference>
<dbReference type="PANTHER" id="PTHR31845:SF32">
    <property type="entry name" value="MISCELLANEOUS ZN(II)2CYS6 TRANSCRIPTION FACTOR (EUROFUNG)-RELATED"/>
    <property type="match status" value="1"/>
</dbReference>
<keyword evidence="2" id="KW-0805">Transcription regulation</keyword>
<proteinExistence type="predicted"/>
<evidence type="ECO:0000256" key="5">
    <source>
        <dbReference type="ARBA" id="ARBA00023242"/>
    </source>
</evidence>
<evidence type="ECO:0000313" key="7">
    <source>
        <dbReference type="Proteomes" id="UP001172155"/>
    </source>
</evidence>
<organism evidence="6 7">
    <name type="scientific">Schizothecium vesticola</name>
    <dbReference type="NCBI Taxonomy" id="314040"/>
    <lineage>
        <taxon>Eukaryota</taxon>
        <taxon>Fungi</taxon>
        <taxon>Dikarya</taxon>
        <taxon>Ascomycota</taxon>
        <taxon>Pezizomycotina</taxon>
        <taxon>Sordariomycetes</taxon>
        <taxon>Sordariomycetidae</taxon>
        <taxon>Sordariales</taxon>
        <taxon>Schizotheciaceae</taxon>
        <taxon>Schizothecium</taxon>
    </lineage>
</organism>
<sequence length="393" mass="44185">TPATLRRDRPILWQCVLAVSTKSLPRRQALGSHLRALFAEKLIIQHERSLDLLLGLLTYIGWANLQMGAQQLFLCMYCHLLTALVQDLGLDQAPKRSGEPHPMSCIKPQGLVTRLPFSVACTMEARRAAVATFVITSEIVSFRAFAFHQVLDGLRWTPQMDEHLHVLRAVQESPSDAILAHMAQLKLIGNEATRSIYAHPPQPPDRRLRSLQIFQVNSLQLRLESLTTEASARLDSNGTSRADILRLHTINAELEIHEVSLYQMQSDASSAAPDMERIAMLSRCVQAARAWFDIFFGLEPATYTMFGFSIWAQLSHLVVSIYRLTLLNEPSWDKDMVRRTIDLSQVLDEMLNRVGSRSHPAGSEEVADNREAMFYLVKGIKTIKAAWGPLLAP</sequence>
<gene>
    <name evidence="6" type="ORF">B0T18DRAFT_311637</name>
</gene>
<feature type="non-terminal residue" evidence="6">
    <location>
        <position position="393"/>
    </location>
</feature>
<dbReference type="EMBL" id="JAUKUD010000002">
    <property type="protein sequence ID" value="KAK0752631.1"/>
    <property type="molecule type" value="Genomic_DNA"/>
</dbReference>
<dbReference type="InterPro" id="IPR051089">
    <property type="entry name" value="prtT"/>
</dbReference>
<keyword evidence="4" id="KW-0804">Transcription</keyword>
<name>A0AA40F8D3_9PEZI</name>
<evidence type="ECO:0000256" key="4">
    <source>
        <dbReference type="ARBA" id="ARBA00023163"/>
    </source>
</evidence>
<feature type="non-terminal residue" evidence="6">
    <location>
        <position position="1"/>
    </location>
</feature>
<evidence type="ECO:0000313" key="6">
    <source>
        <dbReference type="EMBL" id="KAK0752631.1"/>
    </source>
</evidence>
<comment type="caution">
    <text evidence="6">The sequence shown here is derived from an EMBL/GenBank/DDBJ whole genome shotgun (WGS) entry which is preliminary data.</text>
</comment>
<dbReference type="Proteomes" id="UP001172155">
    <property type="component" value="Unassembled WGS sequence"/>
</dbReference>
<evidence type="ECO:0000256" key="2">
    <source>
        <dbReference type="ARBA" id="ARBA00023015"/>
    </source>
</evidence>
<keyword evidence="5" id="KW-0539">Nucleus</keyword>
<dbReference type="GO" id="GO:0005634">
    <property type="term" value="C:nucleus"/>
    <property type="evidence" value="ECO:0007669"/>
    <property type="project" value="UniProtKB-SubCell"/>
</dbReference>
<dbReference type="GO" id="GO:0000981">
    <property type="term" value="F:DNA-binding transcription factor activity, RNA polymerase II-specific"/>
    <property type="evidence" value="ECO:0007669"/>
    <property type="project" value="TreeGrafter"/>
</dbReference>
<evidence type="ECO:0008006" key="8">
    <source>
        <dbReference type="Google" id="ProtNLM"/>
    </source>
</evidence>
<dbReference type="AlphaFoldDB" id="A0AA40F8D3"/>
<accession>A0AA40F8D3</accession>
<keyword evidence="3" id="KW-0238">DNA-binding</keyword>
<reference evidence="6" key="1">
    <citation type="submission" date="2023-06" db="EMBL/GenBank/DDBJ databases">
        <title>Genome-scale phylogeny and comparative genomics of the fungal order Sordariales.</title>
        <authorList>
            <consortium name="Lawrence Berkeley National Laboratory"/>
            <person name="Hensen N."/>
            <person name="Bonometti L."/>
            <person name="Westerberg I."/>
            <person name="Brannstrom I.O."/>
            <person name="Guillou S."/>
            <person name="Cros-Aarteil S."/>
            <person name="Calhoun S."/>
            <person name="Haridas S."/>
            <person name="Kuo A."/>
            <person name="Mondo S."/>
            <person name="Pangilinan J."/>
            <person name="Riley R."/>
            <person name="LaButti K."/>
            <person name="Andreopoulos B."/>
            <person name="Lipzen A."/>
            <person name="Chen C."/>
            <person name="Yanf M."/>
            <person name="Daum C."/>
            <person name="Ng V."/>
            <person name="Clum A."/>
            <person name="Steindorff A."/>
            <person name="Ohm R."/>
            <person name="Martin F."/>
            <person name="Silar P."/>
            <person name="Natvig D."/>
            <person name="Lalanne C."/>
            <person name="Gautier V."/>
            <person name="Ament-velasquez S.L."/>
            <person name="Kruys A."/>
            <person name="Hutchinson M.I."/>
            <person name="Powell A.J."/>
            <person name="Barry K."/>
            <person name="Miller A.N."/>
            <person name="Grigoriev I.V."/>
            <person name="Debuchy R."/>
            <person name="Gladieux P."/>
            <person name="Thoren M.H."/>
            <person name="Johannesson H."/>
        </authorList>
    </citation>
    <scope>NUCLEOTIDE SEQUENCE</scope>
    <source>
        <strain evidence="6">SMH3187-1</strain>
    </source>
</reference>
<evidence type="ECO:0000256" key="1">
    <source>
        <dbReference type="ARBA" id="ARBA00004123"/>
    </source>
</evidence>
<keyword evidence="7" id="KW-1185">Reference proteome</keyword>